<reference evidence="1 2" key="1">
    <citation type="journal article" date="2022" name="Plant J.">
        <title>Chromosome-level genome of Camellia lanceoleosa provides a valuable resource for understanding genome evolution and self-incompatibility.</title>
        <authorList>
            <person name="Gong W."/>
            <person name="Xiao S."/>
            <person name="Wang L."/>
            <person name="Liao Z."/>
            <person name="Chang Y."/>
            <person name="Mo W."/>
            <person name="Hu G."/>
            <person name="Li W."/>
            <person name="Zhao G."/>
            <person name="Zhu H."/>
            <person name="Hu X."/>
            <person name="Ji K."/>
            <person name="Xiang X."/>
            <person name="Song Q."/>
            <person name="Yuan D."/>
            <person name="Jin S."/>
            <person name="Zhang L."/>
        </authorList>
    </citation>
    <scope>NUCLEOTIDE SEQUENCE [LARGE SCALE GENOMIC DNA]</scope>
    <source>
        <strain evidence="1">SQ_2022a</strain>
    </source>
</reference>
<accession>A0ACC0F0Y8</accession>
<sequence>MSLVKTSKTLITPTIWFRSSFFSIQIPFHSSLKFTVSEILKLHIYTYEFKAMSGSGGFAVSRAHGGDRFYNPPAIRRHHQQLLLQQQQLNWQHRRLPRPVKPPEVAAVEAENRTDSDDSMTTLLKPPSVSLFSIPRPLTNVTNLDRLVESVTPFVPAQYFSEANVMGWRSRESELHPYYCLEDLWESFSEWSVYGVGVPLLLNGKDRIIQYYVPFLSGIQLYVDSLKSPSRLRRPGEESDAESSRETSSGGSSDCETDRRAKYVVDGSQSQQNLMNLNSQRMNRLSLRDESLMSSSSDEAEICNSPGMLLFEYLEQEQPYNRKPLIDKVSILVSQFEDLRLYRSCDLLPTSWISVAWYPIYRIPMGPTLRDLDASFLTFHSLSTHSRSNSQLWLHGANGRKVHGGVDSSSKISLPVFGLACYKLVGSILTPSGPHECQQENSLLHAADNWLRHLQVVLPDYQFFRSHYAPWR</sequence>
<name>A0ACC0F0Y8_9ERIC</name>
<evidence type="ECO:0000313" key="2">
    <source>
        <dbReference type="Proteomes" id="UP001060215"/>
    </source>
</evidence>
<proteinExistence type="predicted"/>
<dbReference type="EMBL" id="CM045768">
    <property type="protein sequence ID" value="KAI7982139.1"/>
    <property type="molecule type" value="Genomic_DNA"/>
</dbReference>
<organism evidence="1 2">
    <name type="scientific">Camellia lanceoleosa</name>
    <dbReference type="NCBI Taxonomy" id="1840588"/>
    <lineage>
        <taxon>Eukaryota</taxon>
        <taxon>Viridiplantae</taxon>
        <taxon>Streptophyta</taxon>
        <taxon>Embryophyta</taxon>
        <taxon>Tracheophyta</taxon>
        <taxon>Spermatophyta</taxon>
        <taxon>Magnoliopsida</taxon>
        <taxon>eudicotyledons</taxon>
        <taxon>Gunneridae</taxon>
        <taxon>Pentapetalae</taxon>
        <taxon>asterids</taxon>
        <taxon>Ericales</taxon>
        <taxon>Theaceae</taxon>
        <taxon>Camellia</taxon>
    </lineage>
</organism>
<keyword evidence="2" id="KW-1185">Reference proteome</keyword>
<gene>
    <name evidence="1" type="ORF">LOK49_LG15G00168</name>
</gene>
<comment type="caution">
    <text evidence="1">The sequence shown here is derived from an EMBL/GenBank/DDBJ whole genome shotgun (WGS) entry which is preliminary data.</text>
</comment>
<protein>
    <submittedName>
        <fullName evidence="1">Uncharacterized protein</fullName>
    </submittedName>
</protein>
<dbReference type="Proteomes" id="UP001060215">
    <property type="component" value="Chromosome 11"/>
</dbReference>
<evidence type="ECO:0000313" key="1">
    <source>
        <dbReference type="EMBL" id="KAI7982139.1"/>
    </source>
</evidence>